<dbReference type="RefSeq" id="WP_230274685.1">
    <property type="nucleotide sequence ID" value="NZ_JAJKFW010000025.1"/>
</dbReference>
<dbReference type="EMBL" id="JAJKFW010000025">
    <property type="protein sequence ID" value="MCC9643738.1"/>
    <property type="molecule type" value="Genomic_DNA"/>
</dbReference>
<gene>
    <name evidence="2" type="ORF">LOC71_15740</name>
</gene>
<comment type="caution">
    <text evidence="2">The sequence shown here is derived from an EMBL/GenBank/DDBJ whole genome shotgun (WGS) entry which is preliminary data.</text>
</comment>
<organism evidence="2 3">
    <name type="scientific">Rhodopirellula halodulae</name>
    <dbReference type="NCBI Taxonomy" id="2894198"/>
    <lineage>
        <taxon>Bacteria</taxon>
        <taxon>Pseudomonadati</taxon>
        <taxon>Planctomycetota</taxon>
        <taxon>Planctomycetia</taxon>
        <taxon>Pirellulales</taxon>
        <taxon>Pirellulaceae</taxon>
        <taxon>Rhodopirellula</taxon>
    </lineage>
</organism>
<sequence>MMSLTGTFQPLQKEIWEGMNTQNNEPDEQCQPLTARLKHSGKKNDLPRAVGPHLAGMPLPLRATPAEWRGDQRRIPPYESAA</sequence>
<keyword evidence="3" id="KW-1185">Reference proteome</keyword>
<evidence type="ECO:0000313" key="3">
    <source>
        <dbReference type="Proteomes" id="UP001430306"/>
    </source>
</evidence>
<protein>
    <submittedName>
        <fullName evidence="2">Uncharacterized protein</fullName>
    </submittedName>
</protein>
<proteinExistence type="predicted"/>
<evidence type="ECO:0000313" key="2">
    <source>
        <dbReference type="EMBL" id="MCC9643738.1"/>
    </source>
</evidence>
<evidence type="ECO:0000256" key="1">
    <source>
        <dbReference type="SAM" id="MobiDB-lite"/>
    </source>
</evidence>
<dbReference type="Proteomes" id="UP001430306">
    <property type="component" value="Unassembled WGS sequence"/>
</dbReference>
<name>A0ABS8NLQ8_9BACT</name>
<feature type="region of interest" description="Disordered" evidence="1">
    <location>
        <begin position="40"/>
        <end position="82"/>
    </location>
</feature>
<reference evidence="2" key="1">
    <citation type="submission" date="2021-11" db="EMBL/GenBank/DDBJ databases">
        <title>Genome sequence.</title>
        <authorList>
            <person name="Sun Q."/>
        </authorList>
    </citation>
    <scope>NUCLEOTIDE SEQUENCE</scope>
    <source>
        <strain evidence="2">JC740</strain>
    </source>
</reference>
<accession>A0ABS8NLQ8</accession>